<evidence type="ECO:0000313" key="1">
    <source>
        <dbReference type="EMBL" id="GIY35392.1"/>
    </source>
</evidence>
<proteinExistence type="predicted"/>
<organism evidence="1 2">
    <name type="scientific">Caerostris darwini</name>
    <dbReference type="NCBI Taxonomy" id="1538125"/>
    <lineage>
        <taxon>Eukaryota</taxon>
        <taxon>Metazoa</taxon>
        <taxon>Ecdysozoa</taxon>
        <taxon>Arthropoda</taxon>
        <taxon>Chelicerata</taxon>
        <taxon>Arachnida</taxon>
        <taxon>Araneae</taxon>
        <taxon>Araneomorphae</taxon>
        <taxon>Entelegynae</taxon>
        <taxon>Araneoidea</taxon>
        <taxon>Araneidae</taxon>
        <taxon>Caerostris</taxon>
    </lineage>
</organism>
<keyword evidence="2" id="KW-1185">Reference proteome</keyword>
<evidence type="ECO:0000313" key="2">
    <source>
        <dbReference type="Proteomes" id="UP001054837"/>
    </source>
</evidence>
<dbReference type="EMBL" id="BPLQ01008166">
    <property type="protein sequence ID" value="GIY35392.1"/>
    <property type="molecule type" value="Genomic_DNA"/>
</dbReference>
<name>A0AAV4SPL5_9ARAC</name>
<sequence length="112" mass="12382">MCRALLVRSALNKQVLEDEPLTYCRCVQFTNPCLSTGRAACHTLLVNPTLNTQALKTNVSRIVGEVSSKQASTRRRASHVLSMCSIYKSMPKYWKGSVSHIIGESNTKHAST</sequence>
<reference evidence="1 2" key="1">
    <citation type="submission" date="2021-06" db="EMBL/GenBank/DDBJ databases">
        <title>Caerostris darwini draft genome.</title>
        <authorList>
            <person name="Kono N."/>
            <person name="Arakawa K."/>
        </authorList>
    </citation>
    <scope>NUCLEOTIDE SEQUENCE [LARGE SCALE GENOMIC DNA]</scope>
</reference>
<comment type="caution">
    <text evidence="1">The sequence shown here is derived from an EMBL/GenBank/DDBJ whole genome shotgun (WGS) entry which is preliminary data.</text>
</comment>
<gene>
    <name evidence="1" type="ORF">CDAR_189031</name>
</gene>
<dbReference type="Proteomes" id="UP001054837">
    <property type="component" value="Unassembled WGS sequence"/>
</dbReference>
<protein>
    <submittedName>
        <fullName evidence="1">Uncharacterized protein</fullName>
    </submittedName>
</protein>
<dbReference type="AlphaFoldDB" id="A0AAV4SPL5"/>
<accession>A0AAV4SPL5</accession>